<dbReference type="Gene3D" id="3.40.50.300">
    <property type="entry name" value="P-loop containing nucleotide triphosphate hydrolases"/>
    <property type="match status" value="1"/>
</dbReference>
<dbReference type="GO" id="GO:0008146">
    <property type="term" value="F:sulfotransferase activity"/>
    <property type="evidence" value="ECO:0007669"/>
    <property type="project" value="InterPro"/>
</dbReference>
<gene>
    <name evidence="4" type="primary">SULT1B1_0</name>
    <name evidence="4" type="ORF">FJT64_007489</name>
</gene>
<evidence type="ECO:0000256" key="2">
    <source>
        <dbReference type="ARBA" id="ARBA00022679"/>
    </source>
</evidence>
<evidence type="ECO:0000256" key="1">
    <source>
        <dbReference type="ARBA" id="ARBA00005771"/>
    </source>
</evidence>
<evidence type="ECO:0000313" key="4">
    <source>
        <dbReference type="EMBL" id="KAF0294907.1"/>
    </source>
</evidence>
<evidence type="ECO:0000259" key="3">
    <source>
        <dbReference type="Pfam" id="PF00685"/>
    </source>
</evidence>
<dbReference type="InterPro" id="IPR000863">
    <property type="entry name" value="Sulfotransferase_dom"/>
</dbReference>
<dbReference type="SUPFAM" id="SSF52540">
    <property type="entry name" value="P-loop containing nucleoside triphosphate hydrolases"/>
    <property type="match status" value="1"/>
</dbReference>
<dbReference type="AlphaFoldDB" id="A0A6A4VES3"/>
<dbReference type="Pfam" id="PF00685">
    <property type="entry name" value="Sulfotransfer_1"/>
    <property type="match status" value="1"/>
</dbReference>
<reference evidence="4 5" key="1">
    <citation type="submission" date="2019-07" db="EMBL/GenBank/DDBJ databases">
        <title>Draft genome assembly of a fouling barnacle, Amphibalanus amphitrite (Darwin, 1854): The first reference genome for Thecostraca.</title>
        <authorList>
            <person name="Kim W."/>
        </authorList>
    </citation>
    <scope>NUCLEOTIDE SEQUENCE [LARGE SCALE GENOMIC DNA]</scope>
    <source>
        <strain evidence="4">SNU_AA5</strain>
        <tissue evidence="4">Soma without cirri and trophi</tissue>
    </source>
</reference>
<keyword evidence="5" id="KW-1185">Reference proteome</keyword>
<proteinExistence type="inferred from homology"/>
<organism evidence="4 5">
    <name type="scientific">Amphibalanus amphitrite</name>
    <name type="common">Striped barnacle</name>
    <name type="synonym">Balanus amphitrite</name>
    <dbReference type="NCBI Taxonomy" id="1232801"/>
    <lineage>
        <taxon>Eukaryota</taxon>
        <taxon>Metazoa</taxon>
        <taxon>Ecdysozoa</taxon>
        <taxon>Arthropoda</taxon>
        <taxon>Crustacea</taxon>
        <taxon>Multicrustacea</taxon>
        <taxon>Cirripedia</taxon>
        <taxon>Thoracica</taxon>
        <taxon>Thoracicalcarea</taxon>
        <taxon>Balanomorpha</taxon>
        <taxon>Balanoidea</taxon>
        <taxon>Balanidae</taxon>
        <taxon>Amphibalaninae</taxon>
        <taxon>Amphibalanus</taxon>
    </lineage>
</organism>
<accession>A0A6A4VES3</accession>
<keyword evidence="2 4" id="KW-0808">Transferase</keyword>
<dbReference type="Proteomes" id="UP000440578">
    <property type="component" value="Unassembled WGS sequence"/>
</dbReference>
<dbReference type="OrthoDB" id="205623at2759"/>
<dbReference type="PANTHER" id="PTHR11783">
    <property type="entry name" value="SULFOTRANSFERASE SULT"/>
    <property type="match status" value="1"/>
</dbReference>
<sequence length="306" mass="34648">MSTLHPPDEWETLPADATYEKALLRHCRYRNTVLTNLHLEFGCPQHWAQFVGRPTDVVVASFPQSGGSWLQELVWRLVTGGQSSAGSGASAVPQQHRFPLLDAPPENTFMATVPLEEVADPRMIRTHLPYHLLPSGVLSSGAKLLYVSRDPRDVCVSYYHFSRRFGPHLYSGSFTEFRDSFTRGEVTYGPYREHVRGYQRHAATVLCITYEQLQTERAAVVRRVAEFLERPVTDRQVDEIVRQTSTDVMRADPGSNYHHWEQAGTVAGGGDAFEQEDAAGNWRKYFTEEESETFLKWASEEVALPS</sequence>
<protein>
    <submittedName>
        <fullName evidence="4">Sulfotransferase family cytosolic 1B member 1</fullName>
    </submittedName>
</protein>
<dbReference type="InterPro" id="IPR027417">
    <property type="entry name" value="P-loop_NTPase"/>
</dbReference>
<dbReference type="EMBL" id="VIIS01001650">
    <property type="protein sequence ID" value="KAF0294907.1"/>
    <property type="molecule type" value="Genomic_DNA"/>
</dbReference>
<feature type="domain" description="Sulfotransferase" evidence="3">
    <location>
        <begin position="54"/>
        <end position="302"/>
    </location>
</feature>
<comment type="similarity">
    <text evidence="1">Belongs to the sulfotransferase 1 family.</text>
</comment>
<comment type="caution">
    <text evidence="4">The sequence shown here is derived from an EMBL/GenBank/DDBJ whole genome shotgun (WGS) entry which is preliminary data.</text>
</comment>
<evidence type="ECO:0000313" key="5">
    <source>
        <dbReference type="Proteomes" id="UP000440578"/>
    </source>
</evidence>
<name>A0A6A4VES3_AMPAM</name>